<evidence type="ECO:0000313" key="1">
    <source>
        <dbReference type="EMBL" id="CDN86149.1"/>
    </source>
</evidence>
<evidence type="ECO:0000313" key="2">
    <source>
        <dbReference type="Proteomes" id="UP000028878"/>
    </source>
</evidence>
<organism evidence="1 2">
    <name type="scientific">Hydrogenophaga intermedia</name>
    <dbReference type="NCBI Taxonomy" id="65786"/>
    <lineage>
        <taxon>Bacteria</taxon>
        <taxon>Pseudomonadati</taxon>
        <taxon>Pseudomonadota</taxon>
        <taxon>Betaproteobacteria</taxon>
        <taxon>Burkholderiales</taxon>
        <taxon>Comamonadaceae</taxon>
        <taxon>Hydrogenophaga</taxon>
    </lineage>
</organism>
<evidence type="ECO:0008006" key="3">
    <source>
        <dbReference type="Google" id="ProtNLM"/>
    </source>
</evidence>
<gene>
    <name evidence="1" type="ORF">BN948_00549</name>
</gene>
<proteinExistence type="predicted"/>
<sequence length="494" mass="56468">MTTKDSVAAPISSGSRPEPRLLYRFRPLRRLLDSGELERQEIYFASPSELNDPMEGFRDLYWSGDRIVWENLFKHYLRCLNWALTLYRLGGEEQPLTWENIPVNGPHPGEAGSPQLEEMVDGMCADFLGEPTVSRLIDSLDGRRTPTRRDELRGYIRSLHPLGLGVVFRHHEVHKLCPPDSGAREMLARAKETLPNLDLMIQTLRGISDDRSEDLLRELFALFGDVSSQVGLASLVSHGEGNYAPNKDFLVRAFGEEFVDQLERLVYPNWRVACFLSDCRDSSLWGSYGDSHAGVCLVFKPDERGGEMQLPLTQITGFDSRGPTRGKVAQQFHAVRYSNKFAPVDFFRSIGNLPVGVLYKRWHSNVAGDRSVCASDYGDQWRDEYWRGFYPGATTKLADWEREREHRLLLTGSLAGFSDVDSRKATYDFSNLHGLIFGMKTPTAKKLEIYRIIERKCAASGRTEFRFYEAFYSERRGSIDHRELNLLRMKFPLT</sequence>
<dbReference type="AlphaFoldDB" id="A0A1L1PEC0"/>
<name>A0A1L1PEC0_HYDIT</name>
<accession>A0A1L1PEC0</accession>
<reference evidence="2" key="1">
    <citation type="submission" date="2014-02" db="EMBL/GenBank/DDBJ databases">
        <authorList>
            <person name="Gan H."/>
        </authorList>
    </citation>
    <scope>NUCLEOTIDE SEQUENCE [LARGE SCALE GENOMIC DNA]</scope>
    <source>
        <strain evidence="2">S1</strain>
    </source>
</reference>
<dbReference type="Proteomes" id="UP000028878">
    <property type="component" value="Unassembled WGS sequence"/>
</dbReference>
<keyword evidence="2" id="KW-1185">Reference proteome</keyword>
<dbReference type="RefSeq" id="WP_138820092.1">
    <property type="nucleotide sequence ID" value="NZ_CCAE010000002.1"/>
</dbReference>
<reference evidence="2" key="2">
    <citation type="submission" date="2014-11" db="EMBL/GenBank/DDBJ databases">
        <title>Draft genome sequence of Hydrogenophaga intermedia S1.</title>
        <authorList>
            <person name="Gan H.M."/>
            <person name="Chew T.H."/>
            <person name="Stolz A."/>
        </authorList>
    </citation>
    <scope>NUCLEOTIDE SEQUENCE [LARGE SCALE GENOMIC DNA]</scope>
    <source>
        <strain evidence="2">S1</strain>
    </source>
</reference>
<protein>
    <recommendedName>
        <fullName evidence="3">DUF2971 domain-containing protein</fullName>
    </recommendedName>
</protein>
<dbReference type="EMBL" id="CCAE010000002">
    <property type="protein sequence ID" value="CDN86149.1"/>
    <property type="molecule type" value="Genomic_DNA"/>
</dbReference>